<dbReference type="RefSeq" id="XP_053583792.1">
    <property type="nucleotide sequence ID" value="XM_053729020.1"/>
</dbReference>
<dbReference type="GO" id="GO:0005112">
    <property type="term" value="F:Notch binding"/>
    <property type="evidence" value="ECO:0007669"/>
    <property type="project" value="InterPro"/>
</dbReference>
<keyword evidence="4 5" id="KW-1015">Disulfide bond</keyword>
<dbReference type="PANTHER" id="PTHR22669:SF10">
    <property type="entry name" value="DELTA-LIKE PROTEIN"/>
    <property type="match status" value="1"/>
</dbReference>
<feature type="domain" description="DSL" evidence="10">
    <location>
        <begin position="123"/>
        <end position="167"/>
    </location>
</feature>
<dbReference type="EMBL" id="WUAV01000004">
    <property type="protein sequence ID" value="KAF1755876.1"/>
    <property type="molecule type" value="Genomic_DNA"/>
</dbReference>
<feature type="chain" id="PRO_5025387192" description="Delta-like protein" evidence="8">
    <location>
        <begin position="22"/>
        <end position="266"/>
    </location>
</feature>
<evidence type="ECO:0000256" key="3">
    <source>
        <dbReference type="ARBA" id="ARBA00022737"/>
    </source>
</evidence>
<sequence>MNHYYSLLFGIIFLVFSQVKCTGYLEVSFKSDFNLKSVLNVSSLNTNSSNSRLVPFLVSPNKTEKLAKIPIDFNETVIITVFVINQDRLDIDNATITATFTPRRGILSPLTVMYPFTGIKINIECDTQYYGDQCNVFCCSETASRVGKECNSLGQLGCPVGKKGLDCKQSISKKWCKCKNKGSCISSFGKNLHERIQCSCPVGFTGIQCEKEVPSVEMMSVYGVDPKKFEIGTAKMLYESVVDNEMVEVTRPHSSHLLHNLKINDA</sequence>
<evidence type="ECO:0000313" key="11">
    <source>
        <dbReference type="EMBL" id="KAF1755876.1"/>
    </source>
</evidence>
<evidence type="ECO:0000256" key="4">
    <source>
        <dbReference type="ARBA" id="ARBA00023157"/>
    </source>
</evidence>
<dbReference type="PANTHER" id="PTHR22669">
    <property type="entry name" value="DELTA/SERRATE/LAG-2 DOMAIN PROTEIN"/>
    <property type="match status" value="1"/>
</dbReference>
<dbReference type="PROSITE" id="PS51051">
    <property type="entry name" value="DSL"/>
    <property type="match status" value="1"/>
</dbReference>
<evidence type="ECO:0000256" key="7">
    <source>
        <dbReference type="RuleBase" id="RU280815"/>
    </source>
</evidence>
<evidence type="ECO:0000256" key="2">
    <source>
        <dbReference type="ARBA" id="ARBA00022536"/>
    </source>
</evidence>
<comment type="subcellular location">
    <subcellularLocation>
        <location evidence="7">Membrane</location>
        <topology evidence="7">Single-pass type I membrane protein</topology>
    </subcellularLocation>
</comment>
<accession>A0A6A5GMU9</accession>
<keyword evidence="3 7" id="KW-0677">Repeat</keyword>
<gene>
    <name evidence="11" type="ORF">GCK72_012328</name>
</gene>
<keyword evidence="7 8" id="KW-0732">Signal</keyword>
<keyword evidence="7" id="KW-0812">Transmembrane</keyword>
<feature type="domain" description="EGF-like" evidence="9">
    <location>
        <begin position="172"/>
        <end position="210"/>
    </location>
</feature>
<dbReference type="InterPro" id="IPR039178">
    <property type="entry name" value="Lag2"/>
</dbReference>
<dbReference type="SUPFAM" id="SSF57196">
    <property type="entry name" value="EGF/Laminin"/>
    <property type="match status" value="1"/>
</dbReference>
<feature type="disulfide bond" evidence="5">
    <location>
        <begin position="200"/>
        <end position="209"/>
    </location>
</feature>
<feature type="disulfide bond" evidence="6">
    <location>
        <begin position="158"/>
        <end position="167"/>
    </location>
</feature>
<dbReference type="PROSITE" id="PS01186">
    <property type="entry name" value="EGF_2"/>
    <property type="match status" value="1"/>
</dbReference>
<keyword evidence="2 5" id="KW-0245">EGF-like domain</keyword>
<organism evidence="11 12">
    <name type="scientific">Caenorhabditis remanei</name>
    <name type="common">Caenorhabditis vulgaris</name>
    <dbReference type="NCBI Taxonomy" id="31234"/>
    <lineage>
        <taxon>Eukaryota</taxon>
        <taxon>Metazoa</taxon>
        <taxon>Ecdysozoa</taxon>
        <taxon>Nematoda</taxon>
        <taxon>Chromadorea</taxon>
        <taxon>Rhabditida</taxon>
        <taxon>Rhabditina</taxon>
        <taxon>Rhabditomorpha</taxon>
        <taxon>Rhabditoidea</taxon>
        <taxon>Rhabditidae</taxon>
        <taxon>Peloderinae</taxon>
        <taxon>Caenorhabditis</taxon>
    </lineage>
</organism>
<comment type="caution">
    <text evidence="11">The sequence shown here is derived from an EMBL/GenBank/DDBJ whole genome shotgun (WGS) entry which is preliminary data.</text>
</comment>
<dbReference type="Proteomes" id="UP000483820">
    <property type="component" value="Chromosome IV"/>
</dbReference>
<evidence type="ECO:0000259" key="9">
    <source>
        <dbReference type="PROSITE" id="PS50026"/>
    </source>
</evidence>
<dbReference type="PROSITE" id="PS50026">
    <property type="entry name" value="EGF_3"/>
    <property type="match status" value="1"/>
</dbReference>
<evidence type="ECO:0000256" key="6">
    <source>
        <dbReference type="PROSITE-ProRule" id="PRU00377"/>
    </source>
</evidence>
<comment type="caution">
    <text evidence="5">Lacks conserved residue(s) required for the propagation of feature annotation.</text>
</comment>
<dbReference type="Pfam" id="PF01414">
    <property type="entry name" value="DSL"/>
    <property type="match status" value="1"/>
</dbReference>
<protein>
    <recommendedName>
        <fullName evidence="7">Delta-like protein</fullName>
    </recommendedName>
</protein>
<dbReference type="InterPro" id="IPR001774">
    <property type="entry name" value="DSL"/>
</dbReference>
<dbReference type="GO" id="GO:0005886">
    <property type="term" value="C:plasma membrane"/>
    <property type="evidence" value="ECO:0007669"/>
    <property type="project" value="TreeGrafter"/>
</dbReference>
<name>A0A6A5GMU9_CAERE</name>
<keyword evidence="7" id="KW-1133">Transmembrane helix</keyword>
<feature type="disulfide bond" evidence="6">
    <location>
        <begin position="125"/>
        <end position="134"/>
    </location>
</feature>
<dbReference type="InterPro" id="IPR000742">
    <property type="entry name" value="EGF"/>
</dbReference>
<reference evidence="11 12" key="1">
    <citation type="submission" date="2019-12" db="EMBL/GenBank/DDBJ databases">
        <title>Chromosome-level assembly of the Caenorhabditis remanei genome.</title>
        <authorList>
            <person name="Teterina A.A."/>
            <person name="Willis J.H."/>
            <person name="Phillips P.C."/>
        </authorList>
    </citation>
    <scope>NUCLEOTIDE SEQUENCE [LARGE SCALE GENOMIC DNA]</scope>
    <source>
        <strain evidence="11 12">PX506</strain>
        <tissue evidence="11">Whole organism</tissue>
    </source>
</reference>
<feature type="disulfide bond" evidence="6">
    <location>
        <begin position="138"/>
        <end position="150"/>
    </location>
</feature>
<dbReference type="GeneID" id="9804096"/>
<evidence type="ECO:0000259" key="10">
    <source>
        <dbReference type="PROSITE" id="PS51051"/>
    </source>
</evidence>
<dbReference type="CTD" id="9804096"/>
<dbReference type="PROSITE" id="PS00022">
    <property type="entry name" value="EGF_1"/>
    <property type="match status" value="1"/>
</dbReference>
<keyword evidence="1 7" id="KW-0217">Developmental protein</keyword>
<evidence type="ECO:0000256" key="5">
    <source>
        <dbReference type="PROSITE-ProRule" id="PRU00076"/>
    </source>
</evidence>
<feature type="signal peptide" evidence="8">
    <location>
        <begin position="1"/>
        <end position="21"/>
    </location>
</feature>
<evidence type="ECO:0000256" key="1">
    <source>
        <dbReference type="ARBA" id="ARBA00022473"/>
    </source>
</evidence>
<comment type="function">
    <text evidence="7">Putative Notch ligand involved in the mediation of Notch signaling.</text>
</comment>
<dbReference type="AlphaFoldDB" id="A0A6A5GMU9"/>
<dbReference type="GO" id="GO:0007219">
    <property type="term" value="P:Notch signaling pathway"/>
    <property type="evidence" value="ECO:0007669"/>
    <property type="project" value="InterPro"/>
</dbReference>
<evidence type="ECO:0000256" key="8">
    <source>
        <dbReference type="SAM" id="SignalP"/>
    </source>
</evidence>
<dbReference type="GO" id="GO:0001708">
    <property type="term" value="P:cell fate specification"/>
    <property type="evidence" value="ECO:0007669"/>
    <property type="project" value="InterPro"/>
</dbReference>
<dbReference type="SMART" id="SM00051">
    <property type="entry name" value="DSL"/>
    <property type="match status" value="1"/>
</dbReference>
<dbReference type="Gene3D" id="2.10.25.10">
    <property type="entry name" value="Laminin"/>
    <property type="match status" value="1"/>
</dbReference>
<evidence type="ECO:0000313" key="12">
    <source>
        <dbReference type="Proteomes" id="UP000483820"/>
    </source>
</evidence>
<proteinExistence type="predicted"/>
<keyword evidence="7" id="KW-0472">Membrane</keyword>
<dbReference type="KEGG" id="crq:GCK72_012328"/>